<evidence type="ECO:0000256" key="1">
    <source>
        <dbReference type="SAM" id="SignalP"/>
    </source>
</evidence>
<sequence>MMPEWTTLVLACLAAYLIWKAARLPPLPRDDKGGDSFREHLSLIEPRTFSSLSRVQHCIAEPLAGEENA</sequence>
<reference evidence="2 3" key="1">
    <citation type="submission" date="2019-05" db="EMBL/GenBank/DDBJ databases">
        <title>Another draft genome of Portunus trituberculatus and its Hox gene families provides insights of decapod evolution.</title>
        <authorList>
            <person name="Jeong J.-H."/>
            <person name="Song I."/>
            <person name="Kim S."/>
            <person name="Choi T."/>
            <person name="Kim D."/>
            <person name="Ryu S."/>
            <person name="Kim W."/>
        </authorList>
    </citation>
    <scope>NUCLEOTIDE SEQUENCE [LARGE SCALE GENOMIC DNA]</scope>
    <source>
        <tissue evidence="2">Muscle</tissue>
    </source>
</reference>
<organism evidence="2 3">
    <name type="scientific">Portunus trituberculatus</name>
    <name type="common">Swimming crab</name>
    <name type="synonym">Neptunus trituberculatus</name>
    <dbReference type="NCBI Taxonomy" id="210409"/>
    <lineage>
        <taxon>Eukaryota</taxon>
        <taxon>Metazoa</taxon>
        <taxon>Ecdysozoa</taxon>
        <taxon>Arthropoda</taxon>
        <taxon>Crustacea</taxon>
        <taxon>Multicrustacea</taxon>
        <taxon>Malacostraca</taxon>
        <taxon>Eumalacostraca</taxon>
        <taxon>Eucarida</taxon>
        <taxon>Decapoda</taxon>
        <taxon>Pleocyemata</taxon>
        <taxon>Brachyura</taxon>
        <taxon>Eubrachyura</taxon>
        <taxon>Portunoidea</taxon>
        <taxon>Portunidae</taxon>
        <taxon>Portuninae</taxon>
        <taxon>Portunus</taxon>
    </lineage>
</organism>
<feature type="signal peptide" evidence="1">
    <location>
        <begin position="1"/>
        <end position="23"/>
    </location>
</feature>
<keyword evidence="3" id="KW-1185">Reference proteome</keyword>
<evidence type="ECO:0000313" key="3">
    <source>
        <dbReference type="Proteomes" id="UP000324222"/>
    </source>
</evidence>
<proteinExistence type="predicted"/>
<evidence type="ECO:0000313" key="2">
    <source>
        <dbReference type="EMBL" id="MPC20952.1"/>
    </source>
</evidence>
<dbReference type="AlphaFoldDB" id="A0A5B7DHH1"/>
<name>A0A5B7DHH1_PORTR</name>
<protein>
    <submittedName>
        <fullName evidence="2">Uncharacterized protein</fullName>
    </submittedName>
</protein>
<gene>
    <name evidence="2" type="ORF">E2C01_013919</name>
</gene>
<keyword evidence="1" id="KW-0732">Signal</keyword>
<feature type="chain" id="PRO_5023142621" evidence="1">
    <location>
        <begin position="24"/>
        <end position="69"/>
    </location>
</feature>
<dbReference type="EMBL" id="VSRR010000929">
    <property type="protein sequence ID" value="MPC20952.1"/>
    <property type="molecule type" value="Genomic_DNA"/>
</dbReference>
<accession>A0A5B7DHH1</accession>
<dbReference type="Proteomes" id="UP000324222">
    <property type="component" value="Unassembled WGS sequence"/>
</dbReference>
<comment type="caution">
    <text evidence="2">The sequence shown here is derived from an EMBL/GenBank/DDBJ whole genome shotgun (WGS) entry which is preliminary data.</text>
</comment>